<dbReference type="OrthoDB" id="9811587at2"/>
<feature type="signal peptide" evidence="8">
    <location>
        <begin position="1"/>
        <end position="20"/>
    </location>
</feature>
<keyword evidence="7" id="KW-0998">Cell outer membrane</keyword>
<feature type="chain" id="PRO_5011620132" evidence="8">
    <location>
        <begin position="21"/>
        <end position="450"/>
    </location>
</feature>
<dbReference type="EMBL" id="FMXE01000003">
    <property type="protein sequence ID" value="SDA43880.1"/>
    <property type="molecule type" value="Genomic_DNA"/>
</dbReference>
<dbReference type="SUPFAM" id="SSF56954">
    <property type="entry name" value="Outer membrane efflux proteins (OEP)"/>
    <property type="match status" value="1"/>
</dbReference>
<proteinExistence type="inferred from homology"/>
<evidence type="ECO:0000256" key="8">
    <source>
        <dbReference type="SAM" id="SignalP"/>
    </source>
</evidence>
<evidence type="ECO:0000256" key="7">
    <source>
        <dbReference type="ARBA" id="ARBA00023237"/>
    </source>
</evidence>
<evidence type="ECO:0000256" key="6">
    <source>
        <dbReference type="ARBA" id="ARBA00023136"/>
    </source>
</evidence>
<name>A0A1G5VDH6_9BACT</name>
<organism evidence="9 10">
    <name type="scientific">Algoriphagus alkaliphilus</name>
    <dbReference type="NCBI Taxonomy" id="279824"/>
    <lineage>
        <taxon>Bacteria</taxon>
        <taxon>Pseudomonadati</taxon>
        <taxon>Bacteroidota</taxon>
        <taxon>Cytophagia</taxon>
        <taxon>Cytophagales</taxon>
        <taxon>Cyclobacteriaceae</taxon>
        <taxon>Algoriphagus</taxon>
    </lineage>
</organism>
<evidence type="ECO:0000313" key="10">
    <source>
        <dbReference type="Proteomes" id="UP000198756"/>
    </source>
</evidence>
<dbReference type="InterPro" id="IPR003423">
    <property type="entry name" value="OMP_efflux"/>
</dbReference>
<dbReference type="GO" id="GO:0009279">
    <property type="term" value="C:cell outer membrane"/>
    <property type="evidence" value="ECO:0007669"/>
    <property type="project" value="UniProtKB-SubCell"/>
</dbReference>
<dbReference type="GO" id="GO:0015288">
    <property type="term" value="F:porin activity"/>
    <property type="evidence" value="ECO:0007669"/>
    <property type="project" value="TreeGrafter"/>
</dbReference>
<keyword evidence="4" id="KW-1134">Transmembrane beta strand</keyword>
<evidence type="ECO:0000256" key="5">
    <source>
        <dbReference type="ARBA" id="ARBA00022692"/>
    </source>
</evidence>
<dbReference type="PANTHER" id="PTHR30026">
    <property type="entry name" value="OUTER MEMBRANE PROTEIN TOLC"/>
    <property type="match status" value="1"/>
</dbReference>
<accession>A0A1G5VDH6</accession>
<dbReference type="Proteomes" id="UP000198756">
    <property type="component" value="Unassembled WGS sequence"/>
</dbReference>
<keyword evidence="6" id="KW-0472">Membrane</keyword>
<dbReference type="STRING" id="279824.SAMN03080617_00459"/>
<evidence type="ECO:0000256" key="1">
    <source>
        <dbReference type="ARBA" id="ARBA00004442"/>
    </source>
</evidence>
<comment type="subcellular location">
    <subcellularLocation>
        <location evidence="1">Cell outer membrane</location>
    </subcellularLocation>
</comment>
<keyword evidence="8" id="KW-0732">Signal</keyword>
<dbReference type="Gene3D" id="1.20.1600.10">
    <property type="entry name" value="Outer membrane efflux proteins (OEP)"/>
    <property type="match status" value="1"/>
</dbReference>
<dbReference type="InterPro" id="IPR051906">
    <property type="entry name" value="TolC-like"/>
</dbReference>
<evidence type="ECO:0000256" key="4">
    <source>
        <dbReference type="ARBA" id="ARBA00022452"/>
    </source>
</evidence>
<comment type="similarity">
    <text evidence="2">Belongs to the outer membrane factor (OMF) (TC 1.B.17) family.</text>
</comment>
<sequence>MPKIFLGVILTIGISFLSLAQNNQPVGPFDLQTCVDIALENNLTLKRTELNQQITEANLLQSQGQRIPSFSTGASSGYRWGRSINPVTNLFENNRIGNINLFANSSAPIFRGNQINNTISQARKDLEAGVFNLEATRNDITLNIINLFINVVFNREQVKIAANQLKTTTEQFERTSKLVAAGSLPISDQLDLQSQNSSNQLEVIRAQNNYRIAKLNLAQAMQIPFKDDFDVIEPEFNVENSTMVSEDPNAIYEVAVELMPEIKAAEAGVESAEYQVKIAKGAFLPTLGIGANLFSNYVDQPGFNQREITPFGEQIQNNVSQSANLQLNIPVFSNFNNKSAIQRARAQKAISEVTVQEAKNQLRQNIESAYTDAVASKLSYEASLVRVKSLQESFRVSQQRFDLGAINSVDFQVAQANLFNAQADLLNAKYTYIFRIKVLDFYLGNPINLN</sequence>
<dbReference type="PANTHER" id="PTHR30026:SF20">
    <property type="entry name" value="OUTER MEMBRANE PROTEIN TOLC"/>
    <property type="match status" value="1"/>
</dbReference>
<dbReference type="RefSeq" id="WP_092728337.1">
    <property type="nucleotide sequence ID" value="NZ_FMXE01000003.1"/>
</dbReference>
<dbReference type="GO" id="GO:1990281">
    <property type="term" value="C:efflux pump complex"/>
    <property type="evidence" value="ECO:0007669"/>
    <property type="project" value="TreeGrafter"/>
</dbReference>
<dbReference type="AlphaFoldDB" id="A0A1G5VDH6"/>
<protein>
    <submittedName>
        <fullName evidence="9">Outer membrane protein</fullName>
    </submittedName>
</protein>
<evidence type="ECO:0000256" key="2">
    <source>
        <dbReference type="ARBA" id="ARBA00007613"/>
    </source>
</evidence>
<keyword evidence="3" id="KW-0813">Transport</keyword>
<dbReference type="GO" id="GO:0015562">
    <property type="term" value="F:efflux transmembrane transporter activity"/>
    <property type="evidence" value="ECO:0007669"/>
    <property type="project" value="InterPro"/>
</dbReference>
<dbReference type="Pfam" id="PF02321">
    <property type="entry name" value="OEP"/>
    <property type="match status" value="2"/>
</dbReference>
<keyword evidence="10" id="KW-1185">Reference proteome</keyword>
<keyword evidence="5" id="KW-0812">Transmembrane</keyword>
<evidence type="ECO:0000256" key="3">
    <source>
        <dbReference type="ARBA" id="ARBA00022448"/>
    </source>
</evidence>
<evidence type="ECO:0000313" key="9">
    <source>
        <dbReference type="EMBL" id="SDA43880.1"/>
    </source>
</evidence>
<gene>
    <name evidence="9" type="ORF">SAMN03080617_00459</name>
</gene>
<reference evidence="10" key="1">
    <citation type="submission" date="2016-10" db="EMBL/GenBank/DDBJ databases">
        <authorList>
            <person name="Varghese N."/>
            <person name="Submissions S."/>
        </authorList>
    </citation>
    <scope>NUCLEOTIDE SEQUENCE [LARGE SCALE GENOMIC DNA]</scope>
    <source>
        <strain evidence="10">DSM 22703</strain>
    </source>
</reference>